<dbReference type="Pfam" id="PF09925">
    <property type="entry name" value="DUF2157"/>
    <property type="match status" value="1"/>
</dbReference>
<feature type="transmembrane region" description="Helical" evidence="1">
    <location>
        <begin position="182"/>
        <end position="204"/>
    </location>
</feature>
<dbReference type="Proteomes" id="UP000565521">
    <property type="component" value="Unassembled WGS sequence"/>
</dbReference>
<keyword evidence="4" id="KW-1185">Reference proteome</keyword>
<evidence type="ECO:0000313" key="4">
    <source>
        <dbReference type="Proteomes" id="UP000565521"/>
    </source>
</evidence>
<reference evidence="3 4" key="1">
    <citation type="submission" date="2020-05" db="EMBL/GenBank/DDBJ databases">
        <title>Hymenobacter terrestris sp. nov. and Hymenobacter lapidiphilus sp. nov., isolated from regoliths in Antarctica.</title>
        <authorList>
            <person name="Sedlacek I."/>
            <person name="Pantucek R."/>
            <person name="Zeman M."/>
            <person name="Holochova P."/>
            <person name="Kralova S."/>
            <person name="Stankova E."/>
            <person name="Sedo O."/>
            <person name="Micenkova L."/>
            <person name="Svec P."/>
            <person name="Gupta V."/>
            <person name="Sood U."/>
            <person name="Korpole U.S."/>
            <person name="Lal R."/>
        </authorList>
    </citation>
    <scope>NUCLEOTIDE SEQUENCE [LARGE SCALE GENOMIC DNA]</scope>
    <source>
        <strain evidence="3 4">P5342</strain>
    </source>
</reference>
<feature type="transmembrane region" description="Helical" evidence="1">
    <location>
        <begin position="92"/>
        <end position="118"/>
    </location>
</feature>
<feature type="transmembrane region" description="Helical" evidence="1">
    <location>
        <begin position="130"/>
        <end position="149"/>
    </location>
</feature>
<feature type="transmembrane region" description="Helical" evidence="1">
    <location>
        <begin position="267"/>
        <end position="289"/>
    </location>
</feature>
<evidence type="ECO:0000259" key="2">
    <source>
        <dbReference type="Pfam" id="PF09925"/>
    </source>
</evidence>
<evidence type="ECO:0000256" key="1">
    <source>
        <dbReference type="SAM" id="Phobius"/>
    </source>
</evidence>
<feature type="transmembrane region" description="Helical" evidence="1">
    <location>
        <begin position="216"/>
        <end position="236"/>
    </location>
</feature>
<feature type="transmembrane region" description="Helical" evidence="1">
    <location>
        <begin position="295"/>
        <end position="315"/>
    </location>
</feature>
<gene>
    <name evidence="3" type="ORF">HW554_09470</name>
</gene>
<feature type="transmembrane region" description="Helical" evidence="1">
    <location>
        <begin position="156"/>
        <end position="176"/>
    </location>
</feature>
<proteinExistence type="predicted"/>
<name>A0A7Y7PP64_9BACT</name>
<feature type="transmembrane region" description="Helical" evidence="1">
    <location>
        <begin position="41"/>
        <end position="59"/>
    </location>
</feature>
<dbReference type="InterPro" id="IPR018677">
    <property type="entry name" value="DUF2157"/>
</dbReference>
<evidence type="ECO:0000313" key="3">
    <source>
        <dbReference type="EMBL" id="NVO31436.1"/>
    </source>
</evidence>
<feature type="transmembrane region" description="Helical" evidence="1">
    <location>
        <begin position="65"/>
        <end position="85"/>
    </location>
</feature>
<protein>
    <submittedName>
        <fullName evidence="3">DUF2157 domain-containing protein</fullName>
    </submittedName>
</protein>
<sequence>MRAAPFIAELRDRGRLTPEQAAAIETDERTRPFSLHYEIRTLLYLGITLLSGGLGVLIYEHLDELGHGVVVAVVALLTAACFAYAARHRPPFSWGLVAGSSLLADYLLLLGCLLFLVLEGYLQAQYALFGTRYGLALALPAGLFFYLAYRFDHRGVLSMAITALAAWVGLSVEPLAVFKNEFLTGSVSRAAIAVGALLLLGGWLSETRHRKVHFAYTYLLLGGNLLLGTATAAMFTEVLQPLALLVILILAVSAGLFWYGRRVHSHLFLLLGATYGYVALTYGLAQLLSATGLNIVLALGLYYFIGSTVAAVWFLTHLKRLAGTAAHEQGL</sequence>
<keyword evidence="1" id="KW-0812">Transmembrane</keyword>
<keyword evidence="1" id="KW-1133">Transmembrane helix</keyword>
<dbReference type="EMBL" id="JABKAU010000014">
    <property type="protein sequence ID" value="NVO31436.1"/>
    <property type="molecule type" value="Genomic_DNA"/>
</dbReference>
<keyword evidence="1" id="KW-0472">Membrane</keyword>
<feature type="domain" description="DUF2157" evidence="2">
    <location>
        <begin position="9"/>
        <end position="155"/>
    </location>
</feature>
<feature type="transmembrane region" description="Helical" evidence="1">
    <location>
        <begin position="242"/>
        <end position="260"/>
    </location>
</feature>
<organism evidence="3 4">
    <name type="scientific">Hymenobacter lapidiphilus</name>
    <dbReference type="NCBI Taxonomy" id="2608003"/>
    <lineage>
        <taxon>Bacteria</taxon>
        <taxon>Pseudomonadati</taxon>
        <taxon>Bacteroidota</taxon>
        <taxon>Cytophagia</taxon>
        <taxon>Cytophagales</taxon>
        <taxon>Hymenobacteraceae</taxon>
        <taxon>Hymenobacter</taxon>
    </lineage>
</organism>
<comment type="caution">
    <text evidence="3">The sequence shown here is derived from an EMBL/GenBank/DDBJ whole genome shotgun (WGS) entry which is preliminary data.</text>
</comment>
<dbReference type="AlphaFoldDB" id="A0A7Y7PP64"/>
<dbReference type="RefSeq" id="WP_176908343.1">
    <property type="nucleotide sequence ID" value="NZ_JABKAU010000014.1"/>
</dbReference>
<accession>A0A7Y7PP64</accession>